<organism evidence="1 2">
    <name type="scientific">Pontimicrobium aquaticum</name>
    <dbReference type="NCBI Taxonomy" id="2565367"/>
    <lineage>
        <taxon>Bacteria</taxon>
        <taxon>Pseudomonadati</taxon>
        <taxon>Bacteroidota</taxon>
        <taxon>Flavobacteriia</taxon>
        <taxon>Flavobacteriales</taxon>
        <taxon>Flavobacteriaceae</taxon>
        <taxon>Pontimicrobium</taxon>
    </lineage>
</organism>
<evidence type="ECO:0008006" key="3">
    <source>
        <dbReference type="Google" id="ProtNLM"/>
    </source>
</evidence>
<dbReference type="Proteomes" id="UP000307657">
    <property type="component" value="Unassembled WGS sequence"/>
</dbReference>
<keyword evidence="2" id="KW-1185">Reference proteome</keyword>
<protein>
    <recommendedName>
        <fullName evidence="3">dTDP-4-amino-4,6-dideoxygalactose transaminase</fullName>
    </recommendedName>
</protein>
<name>A0A4U0EP76_9FLAO</name>
<proteinExistence type="predicted"/>
<reference evidence="1 2" key="1">
    <citation type="submission" date="2019-04" db="EMBL/GenBank/DDBJ databases">
        <title>Lacinutrix sp. nov., isolated from marine water.</title>
        <authorList>
            <person name="Kim W."/>
        </authorList>
    </citation>
    <scope>NUCLEOTIDE SEQUENCE [LARGE SCALE GENOMIC DNA]</scope>
    <source>
        <strain evidence="1 2">CAU 1491</strain>
    </source>
</reference>
<dbReference type="EMBL" id="SUPL01000007">
    <property type="protein sequence ID" value="TJY33435.1"/>
    <property type="molecule type" value="Genomic_DNA"/>
</dbReference>
<accession>A0A4U0EP76</accession>
<comment type="caution">
    <text evidence="1">The sequence shown here is derived from an EMBL/GenBank/DDBJ whole genome shotgun (WGS) entry which is preliminary data.</text>
</comment>
<gene>
    <name evidence="1" type="ORF">E5167_13115</name>
</gene>
<sequence>MSNKDIGSCFYELKPGDPEYKALTQNVVQLKHSFAFYYSGRNAFLAVFNDIESKTTINKIWLPSYYCDTVVNLINSNFKNVAYYNIDPFHFESDIDVTEFASKDDIVILNNFWGLSTFKDYSNIKEKPIIIEDHTHGWLSKQSLNSNADYCICSLRKTYPIPLGAITWMPNSNSKQTPYKDAKDTAIIKAYLSFNNSMKLKRAFIKKDKNTKDEYLDLLNNGESILCESNSYNKPNNELLDQINKYLAFNPNIVKANNFNQIIGSINKTHKFKILKREGFTPFGLLLLFKSEKLFISFKNWLISNNIYPAHLWPNTKTESEWKYLFNLHIDFRYNIEDISYLVEKINIWIKNNV</sequence>
<evidence type="ECO:0000313" key="1">
    <source>
        <dbReference type="EMBL" id="TJY33435.1"/>
    </source>
</evidence>
<dbReference type="AlphaFoldDB" id="A0A4U0EP76"/>
<evidence type="ECO:0000313" key="2">
    <source>
        <dbReference type="Proteomes" id="UP000307657"/>
    </source>
</evidence>
<dbReference type="OrthoDB" id="8955051at2"/>
<dbReference type="RefSeq" id="WP_136844614.1">
    <property type="nucleotide sequence ID" value="NZ_SUPL01000007.1"/>
</dbReference>